<dbReference type="EMBL" id="MLYV02000976">
    <property type="protein sequence ID" value="PSR74580.1"/>
    <property type="molecule type" value="Genomic_DNA"/>
</dbReference>
<dbReference type="OrthoDB" id="2757121at2759"/>
<keyword evidence="3" id="KW-1185">Reference proteome</keyword>
<evidence type="ECO:0000256" key="1">
    <source>
        <dbReference type="SAM" id="MobiDB-lite"/>
    </source>
</evidence>
<evidence type="ECO:0000313" key="2">
    <source>
        <dbReference type="EMBL" id="PSR74580.1"/>
    </source>
</evidence>
<feature type="compositionally biased region" description="Polar residues" evidence="1">
    <location>
        <begin position="137"/>
        <end position="153"/>
    </location>
</feature>
<comment type="caution">
    <text evidence="2">The sequence shown here is derived from an EMBL/GenBank/DDBJ whole genome shotgun (WGS) entry which is preliminary data.</text>
</comment>
<protein>
    <submittedName>
        <fullName evidence="2">Uncharacterized protein</fullName>
    </submittedName>
</protein>
<evidence type="ECO:0000313" key="3">
    <source>
        <dbReference type="Proteomes" id="UP000186601"/>
    </source>
</evidence>
<dbReference type="AlphaFoldDB" id="A0A2R6NPY8"/>
<gene>
    <name evidence="2" type="ORF">PHLCEN_2v9757</name>
</gene>
<feature type="compositionally biased region" description="Low complexity" evidence="1">
    <location>
        <begin position="154"/>
        <end position="203"/>
    </location>
</feature>
<reference evidence="2 3" key="1">
    <citation type="submission" date="2018-02" db="EMBL/GenBank/DDBJ databases">
        <title>Genome sequence of the basidiomycete white-rot fungus Phlebia centrifuga.</title>
        <authorList>
            <person name="Granchi Z."/>
            <person name="Peng M."/>
            <person name="de Vries R.P."/>
            <person name="Hilden K."/>
            <person name="Makela M.R."/>
            <person name="Grigoriev I."/>
            <person name="Riley R."/>
        </authorList>
    </citation>
    <scope>NUCLEOTIDE SEQUENCE [LARGE SCALE GENOMIC DNA]</scope>
    <source>
        <strain evidence="2 3">FBCC195</strain>
    </source>
</reference>
<dbReference type="STRING" id="98765.A0A2R6NPY8"/>
<accession>A0A2R6NPY8</accession>
<feature type="region of interest" description="Disordered" evidence="1">
    <location>
        <begin position="109"/>
        <end position="226"/>
    </location>
</feature>
<organism evidence="2 3">
    <name type="scientific">Hermanssonia centrifuga</name>
    <dbReference type="NCBI Taxonomy" id="98765"/>
    <lineage>
        <taxon>Eukaryota</taxon>
        <taxon>Fungi</taxon>
        <taxon>Dikarya</taxon>
        <taxon>Basidiomycota</taxon>
        <taxon>Agaricomycotina</taxon>
        <taxon>Agaricomycetes</taxon>
        <taxon>Polyporales</taxon>
        <taxon>Meruliaceae</taxon>
        <taxon>Hermanssonia</taxon>
    </lineage>
</organism>
<name>A0A2R6NPY8_9APHY</name>
<proteinExistence type="predicted"/>
<feature type="region of interest" description="Disordered" evidence="1">
    <location>
        <begin position="238"/>
        <end position="328"/>
    </location>
</feature>
<feature type="compositionally biased region" description="Polar residues" evidence="1">
    <location>
        <begin position="276"/>
        <end position="290"/>
    </location>
</feature>
<sequence>MIAVPAPMYYDPEQAAVPEGADYQQWVQAHYSGGQFAAPMEAQATNHVQNLYQPHQSHMQYPPESLPSGPMQSEMRNQYRFVQSQYMTSPADNQMSIAYTAGYPTNGTLASAPPVPSRITRPTPRNALVSNLPPISGPQSAQIPVSSGMHTNYQQQQAPQQQPPMYVRQPQPQQYPQQPSQQQYTQQMAQQQYNQQYSQQPQQNAMGSLQYYPSAEPSPDPLITIPNQEFTFSFPNASSEQLPMAGSNPSLTPSSDHLNLSSMSPPSWGGTDDGHPTSSTVLSNGQSVNVTPPAPPNASARGSNSRPKKRSKRNQPIEVDSSDEEDGIQISMAVPPLRGPDSNPTRLCVPFLCNPAMFYLTFPRRNLS</sequence>
<feature type="compositionally biased region" description="Polar residues" evidence="1">
    <location>
        <begin position="238"/>
        <end position="265"/>
    </location>
</feature>
<dbReference type="Proteomes" id="UP000186601">
    <property type="component" value="Unassembled WGS sequence"/>
</dbReference>